<sequence>MVLVFSESDFTLSKSPGRFWAMAMCCFAQLSKSVSCKVMSLTPTSRLLTS</sequence>
<accession>J9GB65</accession>
<organism evidence="1">
    <name type="scientific">gut metagenome</name>
    <dbReference type="NCBI Taxonomy" id="749906"/>
    <lineage>
        <taxon>unclassified sequences</taxon>
        <taxon>metagenomes</taxon>
        <taxon>organismal metagenomes</taxon>
    </lineage>
</organism>
<dbReference type="AlphaFoldDB" id="J9GB65"/>
<name>J9GB65_9ZZZZ</name>
<evidence type="ECO:0000313" key="1">
    <source>
        <dbReference type="EMBL" id="EJX04069.1"/>
    </source>
</evidence>
<gene>
    <name evidence="1" type="ORF">EVA_07825</name>
</gene>
<comment type="caution">
    <text evidence="1">The sequence shown here is derived from an EMBL/GenBank/DDBJ whole genome shotgun (WGS) entry which is preliminary data.</text>
</comment>
<reference evidence="1" key="1">
    <citation type="journal article" date="2012" name="PLoS ONE">
        <title>Gene sets for utilization of primary and secondary nutrition supplies in the distal gut of endangered iberian lynx.</title>
        <authorList>
            <person name="Alcaide M."/>
            <person name="Messina E."/>
            <person name="Richter M."/>
            <person name="Bargiela R."/>
            <person name="Peplies J."/>
            <person name="Huws S.A."/>
            <person name="Newbold C.J."/>
            <person name="Golyshin P.N."/>
            <person name="Simon M.A."/>
            <person name="Lopez G."/>
            <person name="Yakimov M.M."/>
            <person name="Ferrer M."/>
        </authorList>
    </citation>
    <scope>NUCLEOTIDE SEQUENCE</scope>
</reference>
<proteinExistence type="predicted"/>
<protein>
    <submittedName>
        <fullName evidence="1">Uncharacterized protein</fullName>
    </submittedName>
</protein>
<dbReference type="EMBL" id="AMCI01001932">
    <property type="protein sequence ID" value="EJX04069.1"/>
    <property type="molecule type" value="Genomic_DNA"/>
</dbReference>